<evidence type="ECO:0008006" key="3">
    <source>
        <dbReference type="Google" id="ProtNLM"/>
    </source>
</evidence>
<organism evidence="1 2">
    <name type="scientific">Roseospira visakhapatnamensis</name>
    <dbReference type="NCBI Taxonomy" id="390880"/>
    <lineage>
        <taxon>Bacteria</taxon>
        <taxon>Pseudomonadati</taxon>
        <taxon>Pseudomonadota</taxon>
        <taxon>Alphaproteobacteria</taxon>
        <taxon>Rhodospirillales</taxon>
        <taxon>Rhodospirillaceae</taxon>
        <taxon>Roseospira</taxon>
    </lineage>
</organism>
<protein>
    <recommendedName>
        <fullName evidence="3">XRE family transcriptional regulator</fullName>
    </recommendedName>
</protein>
<gene>
    <name evidence="1" type="ORF">GGD89_003350</name>
</gene>
<keyword evidence="2" id="KW-1185">Reference proteome</keyword>
<dbReference type="RefSeq" id="WP_184047549.1">
    <property type="nucleotide sequence ID" value="NZ_JACIGK010000032.1"/>
</dbReference>
<evidence type="ECO:0000313" key="2">
    <source>
        <dbReference type="Proteomes" id="UP000554286"/>
    </source>
</evidence>
<reference evidence="1 2" key="1">
    <citation type="submission" date="2020-08" db="EMBL/GenBank/DDBJ databases">
        <title>Genome sequencing of Purple Non-Sulfur Bacteria from various extreme environments.</title>
        <authorList>
            <person name="Mayer M."/>
        </authorList>
    </citation>
    <scope>NUCLEOTIDE SEQUENCE [LARGE SCALE GENOMIC DNA]</scope>
    <source>
        <strain evidence="1 2">JA131</strain>
    </source>
</reference>
<dbReference type="AlphaFoldDB" id="A0A7W6RH07"/>
<comment type="caution">
    <text evidence="1">The sequence shown here is derived from an EMBL/GenBank/DDBJ whole genome shotgun (WGS) entry which is preliminary data.</text>
</comment>
<sequence>MSDDDDLLREFRSIMDAHGLSRRRVALVCGLKYSALRFIHDRSWRPQNKTRIALATALPCLRRHVDRADSHLTPSEPETA</sequence>
<dbReference type="Proteomes" id="UP000554286">
    <property type="component" value="Unassembled WGS sequence"/>
</dbReference>
<evidence type="ECO:0000313" key="1">
    <source>
        <dbReference type="EMBL" id="MBB4267703.1"/>
    </source>
</evidence>
<accession>A0A7W6RH07</accession>
<name>A0A7W6RH07_9PROT</name>
<proteinExistence type="predicted"/>
<dbReference type="EMBL" id="JACIGK010000032">
    <property type="protein sequence ID" value="MBB4267703.1"/>
    <property type="molecule type" value="Genomic_DNA"/>
</dbReference>